<dbReference type="Pfam" id="PF00999">
    <property type="entry name" value="Na_H_Exchanger"/>
    <property type="match status" value="1"/>
</dbReference>
<keyword evidence="11" id="KW-1185">Reference proteome</keyword>
<evidence type="ECO:0000256" key="7">
    <source>
        <dbReference type="SAM" id="MobiDB-lite"/>
    </source>
</evidence>
<dbReference type="InterPro" id="IPR006153">
    <property type="entry name" value="Cation/H_exchanger_TM"/>
</dbReference>
<keyword evidence="3" id="KW-0813">Transport</keyword>
<protein>
    <submittedName>
        <fullName evidence="10">Cation:proton antiporter</fullName>
    </submittedName>
</protein>
<evidence type="ECO:0000256" key="6">
    <source>
        <dbReference type="ARBA" id="ARBA00023136"/>
    </source>
</evidence>
<dbReference type="EMBL" id="BAABJM010000002">
    <property type="protein sequence ID" value="GAA5052934.1"/>
    <property type="molecule type" value="Genomic_DNA"/>
</dbReference>
<feature type="transmembrane region" description="Helical" evidence="8">
    <location>
        <begin position="58"/>
        <end position="79"/>
    </location>
</feature>
<feature type="transmembrane region" description="Helical" evidence="8">
    <location>
        <begin position="186"/>
        <end position="203"/>
    </location>
</feature>
<evidence type="ECO:0000313" key="11">
    <source>
        <dbReference type="Proteomes" id="UP001500603"/>
    </source>
</evidence>
<comment type="similarity">
    <text evidence="2">Belongs to the monovalent cation:proton antiporter 2 (CPA2) transporter (TC 2.A.37) family.</text>
</comment>
<comment type="subcellular location">
    <subcellularLocation>
        <location evidence="1">Membrane</location>
        <topology evidence="1">Multi-pass membrane protein</topology>
    </subcellularLocation>
</comment>
<feature type="compositionally biased region" description="Basic and acidic residues" evidence="7">
    <location>
        <begin position="409"/>
        <end position="428"/>
    </location>
</feature>
<evidence type="ECO:0000256" key="5">
    <source>
        <dbReference type="ARBA" id="ARBA00022989"/>
    </source>
</evidence>
<feature type="transmembrane region" description="Helical" evidence="8">
    <location>
        <begin position="34"/>
        <end position="52"/>
    </location>
</feature>
<proteinExistence type="inferred from homology"/>
<feature type="transmembrane region" description="Helical" evidence="8">
    <location>
        <begin position="325"/>
        <end position="349"/>
    </location>
</feature>
<evidence type="ECO:0000313" key="10">
    <source>
        <dbReference type="EMBL" id="GAA5052934.1"/>
    </source>
</evidence>
<dbReference type="PANTHER" id="PTHR42751:SF6">
    <property type="entry name" value="CONSERVED INTEGRAL MEMBRANE TRANSPORT PROTEIN-RELATED"/>
    <property type="match status" value="1"/>
</dbReference>
<gene>
    <name evidence="10" type="ORF">GCM10023318_26230</name>
</gene>
<evidence type="ECO:0000256" key="8">
    <source>
        <dbReference type="SAM" id="Phobius"/>
    </source>
</evidence>
<evidence type="ECO:0000259" key="9">
    <source>
        <dbReference type="Pfam" id="PF00999"/>
    </source>
</evidence>
<organism evidence="10 11">
    <name type="scientific">Nocardia callitridis</name>
    <dbReference type="NCBI Taxonomy" id="648753"/>
    <lineage>
        <taxon>Bacteria</taxon>
        <taxon>Bacillati</taxon>
        <taxon>Actinomycetota</taxon>
        <taxon>Actinomycetes</taxon>
        <taxon>Mycobacteriales</taxon>
        <taxon>Nocardiaceae</taxon>
        <taxon>Nocardia</taxon>
    </lineage>
</organism>
<keyword evidence="4 8" id="KW-0812">Transmembrane</keyword>
<evidence type="ECO:0000256" key="1">
    <source>
        <dbReference type="ARBA" id="ARBA00004141"/>
    </source>
</evidence>
<comment type="caution">
    <text evidence="10">The sequence shown here is derived from an EMBL/GenBank/DDBJ whole genome shotgun (WGS) entry which is preliminary data.</text>
</comment>
<dbReference type="Proteomes" id="UP001500603">
    <property type="component" value="Unassembled WGS sequence"/>
</dbReference>
<dbReference type="PANTHER" id="PTHR42751">
    <property type="entry name" value="SODIUM/HYDROGEN EXCHANGER FAMILY/TRKA DOMAIN PROTEIN"/>
    <property type="match status" value="1"/>
</dbReference>
<sequence length="435" mass="44819">MEHETALALIQLGAVFFGLGLLGRLAARIGLSPIPLYLLGGLVFGSGGLVQLGHVDNFIHLASEIGVVLLLLLLGLEYSAPELVTGLRRSWAAGVLDVVLNATPGVLVAFALGWGVTGAIAMAGVTYISSSGIVAKVLNDLGRLGNRETPVVLSILVFEDLVMAGYLPVLTAVLAGVGFVAGLKTLGIALLAVTVVLVVALRYGRFVSAIVHSEDREIFLLKLLGSALLVAGVASAVQVSAAVGAFLLGIAISDSTAHNATKILEPLRDLFAAMFFVLFGLTTDPKSIPPVLAWACLLAVVTTATKVATGWWAAKRAGAGRYGRARAGTALVAHGEFSIVIAGLAVSAGAVPDEFAALATTYVLLMAILGPIASRVVEPLLGVLQRRKTSAAPATVEAAKQLGTGQEADSAKQVDLSKEPDAVVRESNPRTTSDQ</sequence>
<keyword evidence="5 8" id="KW-1133">Transmembrane helix</keyword>
<feature type="transmembrane region" description="Helical" evidence="8">
    <location>
        <begin position="151"/>
        <end position="180"/>
    </location>
</feature>
<accession>A0ABP9KAP7</accession>
<dbReference type="Gene3D" id="1.20.1530.20">
    <property type="match status" value="1"/>
</dbReference>
<feature type="region of interest" description="Disordered" evidence="7">
    <location>
        <begin position="395"/>
        <end position="435"/>
    </location>
</feature>
<evidence type="ECO:0000256" key="3">
    <source>
        <dbReference type="ARBA" id="ARBA00022448"/>
    </source>
</evidence>
<feature type="domain" description="Cation/H+ exchanger transmembrane" evidence="9">
    <location>
        <begin position="22"/>
        <end position="372"/>
    </location>
</feature>
<dbReference type="InterPro" id="IPR038770">
    <property type="entry name" value="Na+/solute_symporter_sf"/>
</dbReference>
<name>A0ABP9KAP7_9NOCA</name>
<feature type="transmembrane region" description="Helical" evidence="8">
    <location>
        <begin position="223"/>
        <end position="252"/>
    </location>
</feature>
<evidence type="ECO:0000256" key="4">
    <source>
        <dbReference type="ARBA" id="ARBA00022692"/>
    </source>
</evidence>
<evidence type="ECO:0000256" key="2">
    <source>
        <dbReference type="ARBA" id="ARBA00005551"/>
    </source>
</evidence>
<feature type="transmembrane region" description="Helical" evidence="8">
    <location>
        <begin position="355"/>
        <end position="377"/>
    </location>
</feature>
<feature type="transmembrane region" description="Helical" evidence="8">
    <location>
        <begin position="6"/>
        <end position="27"/>
    </location>
</feature>
<keyword evidence="6 8" id="KW-0472">Membrane</keyword>
<feature type="transmembrane region" description="Helical" evidence="8">
    <location>
        <begin position="291"/>
        <end position="313"/>
    </location>
</feature>
<reference evidence="11" key="1">
    <citation type="journal article" date="2019" name="Int. J. Syst. Evol. Microbiol.">
        <title>The Global Catalogue of Microorganisms (GCM) 10K type strain sequencing project: providing services to taxonomists for standard genome sequencing and annotation.</title>
        <authorList>
            <consortium name="The Broad Institute Genomics Platform"/>
            <consortium name="The Broad Institute Genome Sequencing Center for Infectious Disease"/>
            <person name="Wu L."/>
            <person name="Ma J."/>
        </authorList>
    </citation>
    <scope>NUCLEOTIDE SEQUENCE [LARGE SCALE GENOMIC DNA]</scope>
    <source>
        <strain evidence="11">JCM 18298</strain>
    </source>
</reference>